<gene>
    <name evidence="1" type="ORF">S06H3_33924</name>
</gene>
<reference evidence="1" key="1">
    <citation type="journal article" date="2014" name="Front. Microbiol.">
        <title>High frequency of phylogenetically diverse reductive dehalogenase-homologous genes in deep subseafloor sedimentary metagenomes.</title>
        <authorList>
            <person name="Kawai M."/>
            <person name="Futagami T."/>
            <person name="Toyoda A."/>
            <person name="Takaki Y."/>
            <person name="Nishi S."/>
            <person name="Hori S."/>
            <person name="Arai W."/>
            <person name="Tsubouchi T."/>
            <person name="Morono Y."/>
            <person name="Uchiyama I."/>
            <person name="Ito T."/>
            <person name="Fujiyama A."/>
            <person name="Inagaki F."/>
            <person name="Takami H."/>
        </authorList>
    </citation>
    <scope>NUCLEOTIDE SEQUENCE</scope>
    <source>
        <strain evidence="1">Expedition CK06-06</strain>
    </source>
</reference>
<proteinExistence type="predicted"/>
<dbReference type="EMBL" id="BARV01020311">
    <property type="protein sequence ID" value="GAI25882.1"/>
    <property type="molecule type" value="Genomic_DNA"/>
</dbReference>
<sequence length="36" mass="4150">MILNKKIDCILGNLIIKKIAVKADSEEPIKEKERVR</sequence>
<organism evidence="1">
    <name type="scientific">marine sediment metagenome</name>
    <dbReference type="NCBI Taxonomy" id="412755"/>
    <lineage>
        <taxon>unclassified sequences</taxon>
        <taxon>metagenomes</taxon>
        <taxon>ecological metagenomes</taxon>
    </lineage>
</organism>
<feature type="non-terminal residue" evidence="1">
    <location>
        <position position="36"/>
    </location>
</feature>
<protein>
    <submittedName>
        <fullName evidence="1">Uncharacterized protein</fullName>
    </submittedName>
</protein>
<comment type="caution">
    <text evidence="1">The sequence shown here is derived from an EMBL/GenBank/DDBJ whole genome shotgun (WGS) entry which is preliminary data.</text>
</comment>
<dbReference type="AlphaFoldDB" id="X1M2R7"/>
<evidence type="ECO:0000313" key="1">
    <source>
        <dbReference type="EMBL" id="GAI25882.1"/>
    </source>
</evidence>
<name>X1M2R7_9ZZZZ</name>
<accession>X1M2R7</accession>